<dbReference type="RefSeq" id="WP_023392385.1">
    <property type="nucleotide sequence ID" value="NZ_KI535341.1"/>
</dbReference>
<evidence type="ECO:0000313" key="2">
    <source>
        <dbReference type="EMBL" id="ESK64835.1"/>
    </source>
</evidence>
<feature type="domain" description="Sulfatase-modifying factor enzyme-like" evidence="1">
    <location>
        <begin position="2"/>
        <end position="281"/>
    </location>
</feature>
<dbReference type="GO" id="GO:0120147">
    <property type="term" value="F:formylglycine-generating oxidase activity"/>
    <property type="evidence" value="ECO:0007669"/>
    <property type="project" value="TreeGrafter"/>
</dbReference>
<sequence>MEWVDLPKGHFQMGAPLGQGFVEDYEAPAVSMQVAAFSAATTPVTNQEFAEFVAATGYETIASRTGGSLVFEALLSEDLQAKAPRVPGTPWWRVVAGADWLHPFGPEGPLATDALADHPVVHVSLADALAYCQWAGVSLPTEAQWEYAARAGRTTTFPWGQELEADGIYHANTWQGDFPRLNSQADGYLGTAPVKTYAPNDWGLYQVIGNVWEWCANPRYQLLQDFKQAQPLPSLADLKGEYAIRGGSFLCHASYCQRYRLGARNGADALVTASHIGFRSIK</sequence>
<reference evidence="2" key="1">
    <citation type="submission" date="2013-06" db="EMBL/GenBank/DDBJ databases">
        <authorList>
            <person name="Weinstock G."/>
            <person name="Sodergren E."/>
            <person name="Clifton S."/>
            <person name="Fulton L."/>
            <person name="Fulton B."/>
            <person name="Courtney L."/>
            <person name="Fronick C."/>
            <person name="Harrison M."/>
            <person name="Strong C."/>
            <person name="Farmer C."/>
            <person name="Delahaunty K."/>
            <person name="Markovic C."/>
            <person name="Hall O."/>
            <person name="Minx P."/>
            <person name="Tomlinson C."/>
            <person name="Mitreva M."/>
            <person name="Nelson J."/>
            <person name="Hou S."/>
            <person name="Wollam A."/>
            <person name="Pepin K.H."/>
            <person name="Johnson M."/>
            <person name="Bhonagiri V."/>
            <person name="Nash W.E."/>
            <person name="Warren W."/>
            <person name="Chinwalla A."/>
            <person name="Mardis E.R."/>
            <person name="Wilson R.K."/>
        </authorList>
    </citation>
    <scope>NUCLEOTIDE SEQUENCE [LARGE SCALE GENOMIC DNA]</scope>
    <source>
        <strain evidence="2">ATCC 49176</strain>
    </source>
</reference>
<evidence type="ECO:0000313" key="3">
    <source>
        <dbReference type="Proteomes" id="UP000019050"/>
    </source>
</evidence>
<dbReference type="SUPFAM" id="SSF56436">
    <property type="entry name" value="C-type lectin-like"/>
    <property type="match status" value="1"/>
</dbReference>
<dbReference type="InterPro" id="IPR016187">
    <property type="entry name" value="CTDL_fold"/>
</dbReference>
<dbReference type="EMBL" id="ACIN03000016">
    <property type="protein sequence ID" value="ESK64835.1"/>
    <property type="molecule type" value="Genomic_DNA"/>
</dbReference>
<dbReference type="Proteomes" id="UP000019050">
    <property type="component" value="Unassembled WGS sequence"/>
</dbReference>
<dbReference type="eggNOG" id="COG1262">
    <property type="taxonomic scope" value="Bacteria"/>
</dbReference>
<comment type="caution">
    <text evidence="2">The sequence shown here is derived from an EMBL/GenBank/DDBJ whole genome shotgun (WGS) entry which is preliminary data.</text>
</comment>
<dbReference type="PANTHER" id="PTHR23150:SF19">
    <property type="entry name" value="FORMYLGLYCINE-GENERATING ENZYME"/>
    <property type="match status" value="1"/>
</dbReference>
<gene>
    <name evidence="2" type="ORF">GCWU000182_001768</name>
</gene>
<evidence type="ECO:0000259" key="1">
    <source>
        <dbReference type="Pfam" id="PF03781"/>
    </source>
</evidence>
<dbReference type="GeneID" id="84817405"/>
<dbReference type="Pfam" id="PF03781">
    <property type="entry name" value="FGE-sulfatase"/>
    <property type="match status" value="1"/>
</dbReference>
<dbReference type="InterPro" id="IPR051043">
    <property type="entry name" value="Sulfatase_Mod_Factor_Kinase"/>
</dbReference>
<accession>W1Q1G3</accession>
<dbReference type="InterPro" id="IPR005532">
    <property type="entry name" value="SUMF_dom"/>
</dbReference>
<keyword evidence="3" id="KW-1185">Reference proteome</keyword>
<name>W1Q1G3_ABIDE</name>
<dbReference type="InterPro" id="IPR042095">
    <property type="entry name" value="SUMF_sf"/>
</dbReference>
<organism evidence="2 3">
    <name type="scientific">Abiotrophia defectiva ATCC 49176</name>
    <dbReference type="NCBI Taxonomy" id="592010"/>
    <lineage>
        <taxon>Bacteria</taxon>
        <taxon>Bacillati</taxon>
        <taxon>Bacillota</taxon>
        <taxon>Bacilli</taxon>
        <taxon>Lactobacillales</taxon>
        <taxon>Aerococcaceae</taxon>
        <taxon>Abiotrophia</taxon>
    </lineage>
</organism>
<dbReference type="STRING" id="592010.GCWU000182_001768"/>
<dbReference type="HOGENOM" id="CLU_012431_4_2_9"/>
<dbReference type="AlphaFoldDB" id="W1Q1G3"/>
<proteinExistence type="predicted"/>
<protein>
    <submittedName>
        <fullName evidence="2">Cysteine-type sulfatase aerobic maturase</fullName>
    </submittedName>
</protein>
<dbReference type="OrthoDB" id="9768004at2"/>
<dbReference type="Gene3D" id="3.90.1580.10">
    <property type="entry name" value="paralog of FGE (formylglycine-generating enzyme)"/>
    <property type="match status" value="1"/>
</dbReference>
<dbReference type="PANTHER" id="PTHR23150">
    <property type="entry name" value="SULFATASE MODIFYING FACTOR 1, 2"/>
    <property type="match status" value="1"/>
</dbReference>